<dbReference type="EMBL" id="CM018037">
    <property type="protein sequence ID" value="KAA8539425.1"/>
    <property type="molecule type" value="Genomic_DNA"/>
</dbReference>
<dbReference type="SUPFAM" id="SSF54160">
    <property type="entry name" value="Chromo domain-like"/>
    <property type="match status" value="1"/>
</dbReference>
<dbReference type="Pfam" id="PF24626">
    <property type="entry name" value="SH3_Tf2-1"/>
    <property type="match status" value="1"/>
</dbReference>
<keyword evidence="3" id="KW-1185">Reference proteome</keyword>
<protein>
    <recommendedName>
        <fullName evidence="1">Chromo domain-containing protein</fullName>
    </recommendedName>
</protein>
<dbReference type="InterPro" id="IPR023780">
    <property type="entry name" value="Chromo_domain"/>
</dbReference>
<evidence type="ECO:0000313" key="2">
    <source>
        <dbReference type="EMBL" id="KAA8539425.1"/>
    </source>
</evidence>
<organism evidence="2 3">
    <name type="scientific">Nyssa sinensis</name>
    <dbReference type="NCBI Taxonomy" id="561372"/>
    <lineage>
        <taxon>Eukaryota</taxon>
        <taxon>Viridiplantae</taxon>
        <taxon>Streptophyta</taxon>
        <taxon>Embryophyta</taxon>
        <taxon>Tracheophyta</taxon>
        <taxon>Spermatophyta</taxon>
        <taxon>Magnoliopsida</taxon>
        <taxon>eudicotyledons</taxon>
        <taxon>Gunneridae</taxon>
        <taxon>Pentapetalae</taxon>
        <taxon>asterids</taxon>
        <taxon>Cornales</taxon>
        <taxon>Nyssaceae</taxon>
        <taxon>Nyssa</taxon>
    </lineage>
</organism>
<dbReference type="OrthoDB" id="5554229at2759"/>
<name>A0A5J5B848_9ASTE</name>
<dbReference type="PANTHER" id="PTHR46148">
    <property type="entry name" value="CHROMO DOMAIN-CONTAINING PROTEIN"/>
    <property type="match status" value="1"/>
</dbReference>
<dbReference type="Gene3D" id="2.40.50.40">
    <property type="match status" value="1"/>
</dbReference>
<dbReference type="PANTHER" id="PTHR46148:SF52">
    <property type="entry name" value="OS04G0603800 PROTEIN"/>
    <property type="match status" value="1"/>
</dbReference>
<dbReference type="PROSITE" id="PS50013">
    <property type="entry name" value="CHROMO_2"/>
    <property type="match status" value="1"/>
</dbReference>
<dbReference type="InterPro" id="IPR043502">
    <property type="entry name" value="DNA/RNA_pol_sf"/>
</dbReference>
<dbReference type="InterPro" id="IPR056924">
    <property type="entry name" value="SH3_Tf2-1"/>
</dbReference>
<reference evidence="2 3" key="1">
    <citation type="submission" date="2019-09" db="EMBL/GenBank/DDBJ databases">
        <title>A chromosome-level genome assembly of the Chinese tupelo Nyssa sinensis.</title>
        <authorList>
            <person name="Yang X."/>
            <person name="Kang M."/>
            <person name="Yang Y."/>
            <person name="Xiong H."/>
            <person name="Wang M."/>
            <person name="Zhang Z."/>
            <person name="Wang Z."/>
            <person name="Wu H."/>
            <person name="Ma T."/>
            <person name="Liu J."/>
            <person name="Xi Z."/>
        </authorList>
    </citation>
    <scope>NUCLEOTIDE SEQUENCE [LARGE SCALE GENOMIC DNA]</scope>
    <source>
        <strain evidence="2">J267</strain>
        <tissue evidence="2">Leaf</tissue>
    </source>
</reference>
<evidence type="ECO:0000313" key="3">
    <source>
        <dbReference type="Proteomes" id="UP000325577"/>
    </source>
</evidence>
<dbReference type="Pfam" id="PF00385">
    <property type="entry name" value="Chromo"/>
    <property type="match status" value="1"/>
</dbReference>
<dbReference type="InterPro" id="IPR000953">
    <property type="entry name" value="Chromo/chromo_shadow_dom"/>
</dbReference>
<sequence length="311" mass="36018">MKFKVADAKVALQGEYCPNDQLVGDLKFIHEARKCNKGFLFQLFFLGTQLSNPMDGYQPPQLKQLLVDFQDVFEEPIGLPLPRVHDHKIPLVAGNGPVCVKPYRYPHYQKAEIERLVADMLSTGMTNVESVDQQLLSRDQVLIDLKARLREAQARMKKVYDGHHREREFEIGDWVYLKLQPCRQTSISMRKNVKLSPKYYGPFKILKKIGAMSYKLELPPESRIHIVFHVSLLKKKIGEKYPIQGELPVIENDAETLYPKPQAVLDRRQRKNKEEILIHWQGLSLAEATWENLAAMQKQFPEHSLEDKAIF</sequence>
<feature type="domain" description="Chromo" evidence="1">
    <location>
        <begin position="259"/>
        <end position="311"/>
    </location>
</feature>
<dbReference type="Proteomes" id="UP000325577">
    <property type="component" value="Linkage Group LG14"/>
</dbReference>
<evidence type="ECO:0000259" key="1">
    <source>
        <dbReference type="PROSITE" id="PS50013"/>
    </source>
</evidence>
<dbReference type="SUPFAM" id="SSF56672">
    <property type="entry name" value="DNA/RNA polymerases"/>
    <property type="match status" value="1"/>
</dbReference>
<gene>
    <name evidence="2" type="ORF">F0562_026117</name>
</gene>
<dbReference type="InterPro" id="IPR016197">
    <property type="entry name" value="Chromo-like_dom_sf"/>
</dbReference>
<proteinExistence type="predicted"/>
<accession>A0A5J5B848</accession>
<dbReference type="AlphaFoldDB" id="A0A5J5B848"/>